<dbReference type="SUPFAM" id="SSF88645">
    <property type="entry name" value="ssDNA viruses"/>
    <property type="match status" value="1"/>
</dbReference>
<dbReference type="Proteomes" id="UP001162117">
    <property type="component" value="Segment"/>
</dbReference>
<keyword evidence="3" id="KW-1185">Reference proteome</keyword>
<dbReference type="EMBL" id="MT734805">
    <property type="protein sequence ID" value="QOR29554.1"/>
    <property type="molecule type" value="Genomic_DNA"/>
</dbReference>
<gene>
    <name evidence="2" type="primary">VP1</name>
</gene>
<organism evidence="2 3">
    <name type="scientific">Bat-associated densovirus 2</name>
    <dbReference type="NCBI Taxonomy" id="3070185"/>
    <lineage>
        <taxon>Viruses</taxon>
        <taxon>Monodnaviria</taxon>
        <taxon>Shotokuvirae</taxon>
        <taxon>Cossaviricota</taxon>
        <taxon>Quintoviricetes</taxon>
        <taxon>Piccovirales</taxon>
        <taxon>Parvoviridae</taxon>
        <taxon>Densovirinae</taxon>
        <taxon>Scindoambidensovirus</taxon>
        <taxon>Scindoambidensovirus incertum2</taxon>
    </lineage>
</organism>
<sequence length="594" mass="65964">MRSLGPPIDERENWPRMRRTERRYALAQYNRARTRRGLPLYTPIADRQEGEPEAVNEEEVDDPEPAGLNEQEQDYVDDFELPLLDNQPEAQEEQDLDEILNQPVNQANLEAVLNELTHAMDQPGTSGTQGVSSTIVSPHKGATASPKNPASTEAGGDRKRLKGASLPGTSSGMGGGDMERGIEPVPRPFYSAHKQIRHFKKVHRLLTFGLAYKPVAVPKGVAPYEYNDVYMVTSLAHIPWDRPFMYLNPAEFNLLPLGSRVRAVRCSVRSENVRIAFPTNASESNLATLNQNKFLRVGIGLNQKIQCVNAQPGGFMPTQPMIATKVSEMTSNSYDNWVTNFYGVSNSDTTLPDVFTTQTPRHQFGIPWVAQYYCCPVTQTNDKNLSGWEDFQCQLEEIRVEGPTGNIIDMEYKPALGLLKAPLNAIWTGLPSNGPSTNKVNVNMGSGNNQFKILNQIILNNVMSEPTEKNQQWGDPPKATDFSITGLIEKNQLMCAGILPSYRAKAQPSIHVGVMPVPALTTKAIEAEANNNSFTDSQAYFEITCEMEVECAFPTYRPLAGEANVHMNDVCYSARATELQPGYTMAYGLYQHKV</sequence>
<feature type="region of interest" description="Disordered" evidence="1">
    <location>
        <begin position="35"/>
        <end position="70"/>
    </location>
</feature>
<dbReference type="Pfam" id="PF02336">
    <property type="entry name" value="Denso_VP4"/>
    <property type="match status" value="1"/>
</dbReference>
<evidence type="ECO:0000256" key="1">
    <source>
        <dbReference type="SAM" id="MobiDB-lite"/>
    </source>
</evidence>
<dbReference type="GO" id="GO:0005198">
    <property type="term" value="F:structural molecule activity"/>
    <property type="evidence" value="ECO:0007669"/>
    <property type="project" value="InterPro"/>
</dbReference>
<feature type="region of interest" description="Disordered" evidence="1">
    <location>
        <begin position="120"/>
        <end position="177"/>
    </location>
</feature>
<evidence type="ECO:0000313" key="3">
    <source>
        <dbReference type="Proteomes" id="UP001162117"/>
    </source>
</evidence>
<accession>A0A7M1PVN3</accession>
<evidence type="ECO:0000313" key="2">
    <source>
        <dbReference type="EMBL" id="QOR29554.1"/>
    </source>
</evidence>
<proteinExistence type="predicted"/>
<dbReference type="InterPro" id="IPR016184">
    <property type="entry name" value="Capsid/spike_ssDNA_virus"/>
</dbReference>
<feature type="compositionally biased region" description="Polar residues" evidence="1">
    <location>
        <begin position="123"/>
        <end position="136"/>
    </location>
</feature>
<name>A0A7M1PVN3_9VIRU</name>
<feature type="compositionally biased region" description="Acidic residues" evidence="1">
    <location>
        <begin position="51"/>
        <end position="64"/>
    </location>
</feature>
<reference evidence="2 3" key="1">
    <citation type="submission" date="2020-07" db="EMBL/GenBank/DDBJ databases">
        <authorList>
            <person name="Li Y."/>
            <person name="Altan E."/>
            <person name="Reyes G."/>
            <person name="Delwart E."/>
        </authorList>
    </citation>
    <scope>NUCLEOTIDE SEQUENCE [LARGE SCALE GENOMIC DNA]</scope>
    <source>
        <strain evidence="2">BatDV/CA</strain>
    </source>
</reference>
<dbReference type="InterPro" id="IPR003433">
    <property type="entry name" value="Capsid_VP4_densovirus"/>
</dbReference>
<protein>
    <submittedName>
        <fullName evidence="2">VP1</fullName>
    </submittedName>
</protein>